<keyword evidence="2" id="KW-0378">Hydrolase</keyword>
<evidence type="ECO:0000256" key="1">
    <source>
        <dbReference type="ARBA" id="ARBA00010646"/>
    </source>
</evidence>
<dbReference type="RefSeq" id="WP_073537637.1">
    <property type="nucleotide sequence ID" value="NZ_CP018335.1"/>
</dbReference>
<dbReference type="OrthoDB" id="9800780at2"/>
<dbReference type="EMBL" id="CP018335">
    <property type="protein sequence ID" value="APM37939.1"/>
    <property type="molecule type" value="Genomic_DNA"/>
</dbReference>
<dbReference type="Pfam" id="PF01183">
    <property type="entry name" value="Glyco_hydro_25"/>
    <property type="match status" value="1"/>
</dbReference>
<dbReference type="CDD" id="cd00599">
    <property type="entry name" value="GH25_muramidase"/>
    <property type="match status" value="1"/>
</dbReference>
<dbReference type="InterPro" id="IPR002053">
    <property type="entry name" value="Glyco_hydro_25"/>
</dbReference>
<accession>A0A1L5F4J4</accession>
<evidence type="ECO:0000313" key="4">
    <source>
        <dbReference type="EMBL" id="APM37939.1"/>
    </source>
</evidence>
<keyword evidence="3" id="KW-0326">Glycosidase</keyword>
<evidence type="ECO:0000313" key="5">
    <source>
        <dbReference type="Proteomes" id="UP000184604"/>
    </source>
</evidence>
<evidence type="ECO:0000256" key="2">
    <source>
        <dbReference type="ARBA" id="ARBA00022801"/>
    </source>
</evidence>
<reference evidence="4 5" key="1">
    <citation type="submission" date="2016-12" db="EMBL/GenBank/DDBJ databases">
        <title>Complete genome sequence of Clostridium kluyveri JZZ isolated from the pit mud of a Chinese flavor liquor-making factory.</title>
        <authorList>
            <person name="Wang Y."/>
        </authorList>
    </citation>
    <scope>NUCLEOTIDE SEQUENCE [LARGE SCALE GENOMIC DNA]</scope>
    <source>
        <strain evidence="4 5">JZZ</strain>
    </source>
</reference>
<evidence type="ECO:0000256" key="3">
    <source>
        <dbReference type="ARBA" id="ARBA00023295"/>
    </source>
</evidence>
<dbReference type="SUPFAM" id="SSF51445">
    <property type="entry name" value="(Trans)glycosidases"/>
    <property type="match status" value="1"/>
</dbReference>
<dbReference type="AlphaFoldDB" id="A0A1L5F4J4"/>
<dbReference type="PROSITE" id="PS51904">
    <property type="entry name" value="GLYCOSYL_HYDROL_F25_2"/>
    <property type="match status" value="1"/>
</dbReference>
<dbReference type="InterPro" id="IPR017853">
    <property type="entry name" value="GH"/>
</dbReference>
<proteinExistence type="inferred from homology"/>
<name>A0A1L5F4J4_CLOKL</name>
<dbReference type="GO" id="GO:0003796">
    <property type="term" value="F:lysozyme activity"/>
    <property type="evidence" value="ECO:0007669"/>
    <property type="project" value="InterPro"/>
</dbReference>
<dbReference type="Gene3D" id="3.20.20.80">
    <property type="entry name" value="Glycosidases"/>
    <property type="match status" value="1"/>
</dbReference>
<gene>
    <name evidence="4" type="ORF">BS101_03905</name>
</gene>
<dbReference type="GO" id="GO:0009253">
    <property type="term" value="P:peptidoglycan catabolic process"/>
    <property type="evidence" value="ECO:0007669"/>
    <property type="project" value="InterPro"/>
</dbReference>
<dbReference type="SMART" id="SM00641">
    <property type="entry name" value="Glyco_25"/>
    <property type="match status" value="1"/>
</dbReference>
<dbReference type="PANTHER" id="PTHR34135">
    <property type="entry name" value="LYSOZYME"/>
    <property type="match status" value="1"/>
</dbReference>
<dbReference type="Proteomes" id="UP000184604">
    <property type="component" value="Chromosome"/>
</dbReference>
<organism evidence="4 5">
    <name type="scientific">Clostridium kluyveri</name>
    <dbReference type="NCBI Taxonomy" id="1534"/>
    <lineage>
        <taxon>Bacteria</taxon>
        <taxon>Bacillati</taxon>
        <taxon>Bacillota</taxon>
        <taxon>Clostridia</taxon>
        <taxon>Eubacteriales</taxon>
        <taxon>Clostridiaceae</taxon>
        <taxon>Clostridium</taxon>
    </lineage>
</organism>
<comment type="similarity">
    <text evidence="1">Belongs to the glycosyl hydrolase 25 family.</text>
</comment>
<protein>
    <recommendedName>
        <fullName evidence="6">Lysozyme</fullName>
    </recommendedName>
</protein>
<dbReference type="GO" id="GO:0016998">
    <property type="term" value="P:cell wall macromolecule catabolic process"/>
    <property type="evidence" value="ECO:0007669"/>
    <property type="project" value="InterPro"/>
</dbReference>
<dbReference type="GO" id="GO:0016052">
    <property type="term" value="P:carbohydrate catabolic process"/>
    <property type="evidence" value="ECO:0007669"/>
    <property type="project" value="TreeGrafter"/>
</dbReference>
<dbReference type="PANTHER" id="PTHR34135:SF2">
    <property type="entry name" value="LYSOZYME"/>
    <property type="match status" value="1"/>
</dbReference>
<dbReference type="InterPro" id="IPR018077">
    <property type="entry name" value="Glyco_hydro_fam25_subgr"/>
</dbReference>
<sequence>MKQIVDISNLNGNVDLQIFKSAGYKGIVAKVSEGETFVDRLWGQNYGNARALNLMVGLYHFARFKNKAKAIREANFFVSLIQNISPNFVVLDFQQDCSGDVTDVCLAFLDSIFL</sequence>
<evidence type="ECO:0008006" key="6">
    <source>
        <dbReference type="Google" id="ProtNLM"/>
    </source>
</evidence>